<keyword evidence="2" id="KW-1185">Reference proteome</keyword>
<proteinExistence type="predicted"/>
<sequence length="200" mass="21204">MTAMERSTGSPAKIIHGSGSLMLTFTNPELTIVEVIAPKDDQTVKIEHMAVNGKAIADDGINDTAFTLLMAGAGPHSAHPAPSRVDSSAMTAASPVDEQKLMSSVKMAADDSGFYAVMPDFGEGHICDDVIRAEPHYFEPGVESALLSKLAKVSSNAKCEIAADIVFGVDKEWAKNTDAKDVAASQQRAHDLLDKIYSAQ</sequence>
<accession>A0ABX7GP88</accession>
<name>A0ABX7GP88_9GAMM</name>
<gene>
    <name evidence="1" type="ORF">ISN74_12145</name>
</gene>
<evidence type="ECO:0000313" key="1">
    <source>
        <dbReference type="EMBL" id="QRN52240.1"/>
    </source>
</evidence>
<dbReference type="RefSeq" id="WP_188800990.1">
    <property type="nucleotide sequence ID" value="NZ_BMIZ01000003.1"/>
</dbReference>
<organism evidence="1 2">
    <name type="scientific">Dyella caseinilytica</name>
    <dbReference type="NCBI Taxonomy" id="1849581"/>
    <lineage>
        <taxon>Bacteria</taxon>
        <taxon>Pseudomonadati</taxon>
        <taxon>Pseudomonadota</taxon>
        <taxon>Gammaproteobacteria</taxon>
        <taxon>Lysobacterales</taxon>
        <taxon>Rhodanobacteraceae</taxon>
        <taxon>Dyella</taxon>
    </lineage>
</organism>
<evidence type="ECO:0000313" key="2">
    <source>
        <dbReference type="Proteomes" id="UP000663181"/>
    </source>
</evidence>
<dbReference type="Proteomes" id="UP000663181">
    <property type="component" value="Chromosome"/>
</dbReference>
<protein>
    <submittedName>
        <fullName evidence="1">Uncharacterized protein</fullName>
    </submittedName>
</protein>
<reference evidence="1 2" key="1">
    <citation type="submission" date="2020-10" db="EMBL/GenBank/DDBJ databases">
        <title>Phylogeny of dyella-like bacteria.</title>
        <authorList>
            <person name="Fu J."/>
        </authorList>
    </citation>
    <scope>NUCLEOTIDE SEQUENCE [LARGE SCALE GENOMIC DNA]</scope>
    <source>
        <strain evidence="1 2">DHOB09</strain>
    </source>
</reference>
<dbReference type="EMBL" id="CP064030">
    <property type="protein sequence ID" value="QRN52240.1"/>
    <property type="molecule type" value="Genomic_DNA"/>
</dbReference>